<dbReference type="CDD" id="cd00326">
    <property type="entry name" value="alpha_CA"/>
    <property type="match status" value="1"/>
</dbReference>
<dbReference type="PANTHER" id="PTHR18952">
    <property type="entry name" value="CARBONIC ANHYDRASE"/>
    <property type="match status" value="1"/>
</dbReference>
<dbReference type="GO" id="GO:0004089">
    <property type="term" value="F:carbonate dehydratase activity"/>
    <property type="evidence" value="ECO:0007669"/>
    <property type="project" value="UniProtKB-EC"/>
</dbReference>
<reference evidence="9 10" key="1">
    <citation type="submission" date="2019-01" db="EMBL/GenBank/DDBJ databases">
        <authorList>
            <person name="Sayadi A."/>
        </authorList>
    </citation>
    <scope>NUCLEOTIDE SEQUENCE [LARGE SCALE GENOMIC DNA]</scope>
</reference>
<evidence type="ECO:0000313" key="10">
    <source>
        <dbReference type="Proteomes" id="UP000410492"/>
    </source>
</evidence>
<dbReference type="InterPro" id="IPR001148">
    <property type="entry name" value="CA_dom"/>
</dbReference>
<dbReference type="EC" id="4.2.1.1" evidence="3"/>
<gene>
    <name evidence="9" type="ORF">CALMAC_LOCUS20805</name>
</gene>
<feature type="domain" description="Alpha-carbonic anhydrase" evidence="8">
    <location>
        <begin position="13"/>
        <end position="272"/>
    </location>
</feature>
<dbReference type="Pfam" id="PF00194">
    <property type="entry name" value="Carb_anhydrase"/>
    <property type="match status" value="1"/>
</dbReference>
<evidence type="ECO:0000256" key="4">
    <source>
        <dbReference type="ARBA" id="ARBA00022723"/>
    </source>
</evidence>
<comment type="similarity">
    <text evidence="2">Belongs to the alpha-carbonic anhydrase family.</text>
</comment>
<dbReference type="InterPro" id="IPR036398">
    <property type="entry name" value="CA_dom_sf"/>
</dbReference>
<name>A0A653DVI2_CALMS</name>
<dbReference type="PANTHER" id="PTHR18952:SF141">
    <property type="entry name" value="CARBONIC ANHYDRASE"/>
    <property type="match status" value="1"/>
</dbReference>
<evidence type="ECO:0000256" key="1">
    <source>
        <dbReference type="ARBA" id="ARBA00001947"/>
    </source>
</evidence>
<evidence type="ECO:0000259" key="8">
    <source>
        <dbReference type="PROSITE" id="PS51144"/>
    </source>
</evidence>
<keyword evidence="4" id="KW-0479">Metal-binding</keyword>
<dbReference type="SMART" id="SM01057">
    <property type="entry name" value="Carb_anhydrase"/>
    <property type="match status" value="1"/>
</dbReference>
<keyword evidence="10" id="KW-1185">Reference proteome</keyword>
<dbReference type="OrthoDB" id="429145at2759"/>
<keyword evidence="5" id="KW-0862">Zinc</keyword>
<dbReference type="SUPFAM" id="SSF51069">
    <property type="entry name" value="Carbonic anhydrase"/>
    <property type="match status" value="1"/>
</dbReference>
<dbReference type="GO" id="GO:0005737">
    <property type="term" value="C:cytoplasm"/>
    <property type="evidence" value="ECO:0007669"/>
    <property type="project" value="TreeGrafter"/>
</dbReference>
<evidence type="ECO:0000256" key="6">
    <source>
        <dbReference type="ARBA" id="ARBA00023239"/>
    </source>
</evidence>
<sequence>MCAIITTGRSRMSYWDYWERGPQTWWDKYPASHGKRQSPIDIPSNGTKQIIMKELEIKYKPMKLRQIVENVGYSWKLCLEGSAAHLQVWGGPLKAVFTLDHIHCHWGENHELGNGSEHAVDGKKYEGELHFSHINNKYGSLSKAMDHEDGVGVLAVFLKVGTKANPELTKILEGLKHCEFRGKSFVLEDKVDIVKLIPQSSFYFVYQGSLARPPCIECVVWIVFKDPIEISQSQLDALNELQNHRRRQEGIKISNNYRPLCERGSREILLVKVPKKGCPC</sequence>
<protein>
    <recommendedName>
        <fullName evidence="3">carbonic anhydrase</fullName>
        <ecNumber evidence="3">4.2.1.1</ecNumber>
    </recommendedName>
</protein>
<dbReference type="PROSITE" id="PS51144">
    <property type="entry name" value="ALPHA_CA_2"/>
    <property type="match status" value="1"/>
</dbReference>
<dbReference type="InterPro" id="IPR023561">
    <property type="entry name" value="Carbonic_anhydrase_a-class"/>
</dbReference>
<dbReference type="AlphaFoldDB" id="A0A653DVI2"/>
<comment type="cofactor">
    <cofactor evidence="1">
        <name>Zn(2+)</name>
        <dbReference type="ChEBI" id="CHEBI:29105"/>
    </cofactor>
</comment>
<evidence type="ECO:0000256" key="5">
    <source>
        <dbReference type="ARBA" id="ARBA00022833"/>
    </source>
</evidence>
<dbReference type="Proteomes" id="UP000410492">
    <property type="component" value="Unassembled WGS sequence"/>
</dbReference>
<dbReference type="GO" id="GO:0008270">
    <property type="term" value="F:zinc ion binding"/>
    <property type="evidence" value="ECO:0007669"/>
    <property type="project" value="InterPro"/>
</dbReference>
<accession>A0A653DVI2</accession>
<evidence type="ECO:0000256" key="7">
    <source>
        <dbReference type="ARBA" id="ARBA00048348"/>
    </source>
</evidence>
<keyword evidence="6" id="KW-0456">Lyase</keyword>
<evidence type="ECO:0000256" key="3">
    <source>
        <dbReference type="ARBA" id="ARBA00012925"/>
    </source>
</evidence>
<evidence type="ECO:0000313" key="9">
    <source>
        <dbReference type="EMBL" id="VEN64219.1"/>
    </source>
</evidence>
<comment type="catalytic activity">
    <reaction evidence="7">
        <text>hydrogencarbonate + H(+) = CO2 + H2O</text>
        <dbReference type="Rhea" id="RHEA:10748"/>
        <dbReference type="ChEBI" id="CHEBI:15377"/>
        <dbReference type="ChEBI" id="CHEBI:15378"/>
        <dbReference type="ChEBI" id="CHEBI:16526"/>
        <dbReference type="ChEBI" id="CHEBI:17544"/>
        <dbReference type="EC" id="4.2.1.1"/>
    </reaction>
</comment>
<proteinExistence type="inferred from homology"/>
<organism evidence="9 10">
    <name type="scientific">Callosobruchus maculatus</name>
    <name type="common">Southern cowpea weevil</name>
    <name type="synonym">Pulse bruchid</name>
    <dbReference type="NCBI Taxonomy" id="64391"/>
    <lineage>
        <taxon>Eukaryota</taxon>
        <taxon>Metazoa</taxon>
        <taxon>Ecdysozoa</taxon>
        <taxon>Arthropoda</taxon>
        <taxon>Hexapoda</taxon>
        <taxon>Insecta</taxon>
        <taxon>Pterygota</taxon>
        <taxon>Neoptera</taxon>
        <taxon>Endopterygota</taxon>
        <taxon>Coleoptera</taxon>
        <taxon>Polyphaga</taxon>
        <taxon>Cucujiformia</taxon>
        <taxon>Chrysomeloidea</taxon>
        <taxon>Chrysomelidae</taxon>
        <taxon>Bruchinae</taxon>
        <taxon>Bruchini</taxon>
        <taxon>Callosobruchus</taxon>
    </lineage>
</organism>
<dbReference type="EMBL" id="CAACVG010015203">
    <property type="protein sequence ID" value="VEN64219.1"/>
    <property type="molecule type" value="Genomic_DNA"/>
</dbReference>
<dbReference type="Gene3D" id="3.10.200.10">
    <property type="entry name" value="Alpha carbonic anhydrase"/>
    <property type="match status" value="1"/>
</dbReference>
<evidence type="ECO:0000256" key="2">
    <source>
        <dbReference type="ARBA" id="ARBA00010718"/>
    </source>
</evidence>